<evidence type="ECO:0000313" key="2">
    <source>
        <dbReference type="Proteomes" id="UP001627154"/>
    </source>
</evidence>
<protein>
    <submittedName>
        <fullName evidence="1">Uncharacterized protein</fullName>
    </submittedName>
</protein>
<proteinExistence type="predicted"/>
<evidence type="ECO:0000313" key="1">
    <source>
        <dbReference type="EMBL" id="KAL3394380.1"/>
    </source>
</evidence>
<accession>A0ABD2WNP6</accession>
<gene>
    <name evidence="1" type="ORF">TKK_011395</name>
</gene>
<comment type="caution">
    <text evidence="1">The sequence shown here is derived from an EMBL/GenBank/DDBJ whole genome shotgun (WGS) entry which is preliminary data.</text>
</comment>
<dbReference type="Proteomes" id="UP001627154">
    <property type="component" value="Unassembled WGS sequence"/>
</dbReference>
<sequence length="79" mass="8723">MNCRSKFSSDTGRIPYNSLIIIRFINTCARPCTYCHVGRQGPTSDAAHYNESHKHSSSAAAVSVHQATRRHLARTAPPL</sequence>
<reference evidence="1 2" key="1">
    <citation type="journal article" date="2024" name="bioRxiv">
        <title>A reference genome for Trichogramma kaykai: A tiny desert-dwelling parasitoid wasp with competing sex-ratio distorters.</title>
        <authorList>
            <person name="Culotta J."/>
            <person name="Lindsey A.R."/>
        </authorList>
    </citation>
    <scope>NUCLEOTIDE SEQUENCE [LARGE SCALE GENOMIC DNA]</scope>
    <source>
        <strain evidence="1 2">KSX58</strain>
    </source>
</reference>
<organism evidence="1 2">
    <name type="scientific">Trichogramma kaykai</name>
    <dbReference type="NCBI Taxonomy" id="54128"/>
    <lineage>
        <taxon>Eukaryota</taxon>
        <taxon>Metazoa</taxon>
        <taxon>Ecdysozoa</taxon>
        <taxon>Arthropoda</taxon>
        <taxon>Hexapoda</taxon>
        <taxon>Insecta</taxon>
        <taxon>Pterygota</taxon>
        <taxon>Neoptera</taxon>
        <taxon>Endopterygota</taxon>
        <taxon>Hymenoptera</taxon>
        <taxon>Apocrita</taxon>
        <taxon>Proctotrupomorpha</taxon>
        <taxon>Chalcidoidea</taxon>
        <taxon>Trichogrammatidae</taxon>
        <taxon>Trichogramma</taxon>
    </lineage>
</organism>
<dbReference type="AlphaFoldDB" id="A0ABD2WNP6"/>
<keyword evidence="2" id="KW-1185">Reference proteome</keyword>
<dbReference type="EMBL" id="JBJJXI010000092">
    <property type="protein sequence ID" value="KAL3394380.1"/>
    <property type="molecule type" value="Genomic_DNA"/>
</dbReference>
<name>A0ABD2WNP6_9HYME</name>